<gene>
    <name evidence="3" type="ORF">BUZ57_05960</name>
</gene>
<dbReference type="STRING" id="1284.SHYC_07360"/>
<dbReference type="Pfam" id="PF02645">
    <property type="entry name" value="DegV"/>
    <property type="match status" value="1"/>
</dbReference>
<dbReference type="HOGENOM" id="CLU_048251_3_2_9"/>
<comment type="function">
    <text evidence="1">May bind long-chain fatty acids, such as palmitate, and may play a role in lipid transport or fatty acid metabolism.</text>
</comment>
<proteinExistence type="predicted"/>
<dbReference type="GeneID" id="41073259"/>
<evidence type="ECO:0000313" key="4">
    <source>
        <dbReference type="Proteomes" id="UP000285625"/>
    </source>
</evidence>
<dbReference type="GO" id="GO:0008289">
    <property type="term" value="F:lipid binding"/>
    <property type="evidence" value="ECO:0007669"/>
    <property type="project" value="UniProtKB-KW"/>
</dbReference>
<name>A0A0A8HPY4_STAHY</name>
<dbReference type="KEGG" id="shu:SHYC_07360"/>
<keyword evidence="2" id="KW-0446">Lipid-binding</keyword>
<dbReference type="PANTHER" id="PTHR33434">
    <property type="entry name" value="DEGV DOMAIN-CONTAINING PROTEIN DR_1986-RELATED"/>
    <property type="match status" value="1"/>
</dbReference>
<reference evidence="3 4" key="1">
    <citation type="journal article" date="2016" name="Front. Microbiol.">
        <title>Comprehensive Phylogenetic Analysis of Bovine Non-aureus Staphylococci Species Based on Whole-Genome Sequencing.</title>
        <authorList>
            <person name="Naushad S."/>
            <person name="Barkema H.W."/>
            <person name="Luby C."/>
            <person name="Condas L.A."/>
            <person name="Nobrega D.B."/>
            <person name="Carson D.A."/>
            <person name="De Buck J."/>
        </authorList>
    </citation>
    <scope>NUCLEOTIDE SEQUENCE [LARGE SCALE GENOMIC DNA]</scope>
    <source>
        <strain evidence="3 4">SNUC 5959</strain>
    </source>
</reference>
<protein>
    <submittedName>
        <fullName evidence="3">DegV family protein</fullName>
    </submittedName>
</protein>
<dbReference type="AlphaFoldDB" id="A0A0A8HPY4"/>
<dbReference type="InterPro" id="IPR043168">
    <property type="entry name" value="DegV_C"/>
</dbReference>
<dbReference type="Gene3D" id="3.30.1180.10">
    <property type="match status" value="1"/>
</dbReference>
<dbReference type="RefSeq" id="WP_039645769.1">
    <property type="nucleotide sequence ID" value="NZ_CP008747.1"/>
</dbReference>
<evidence type="ECO:0000256" key="1">
    <source>
        <dbReference type="ARBA" id="ARBA00003238"/>
    </source>
</evidence>
<dbReference type="PANTHER" id="PTHR33434:SF8">
    <property type="entry name" value="DEGV DOMAIN-CONTAINING PROTEIN SPR1019"/>
    <property type="match status" value="1"/>
</dbReference>
<dbReference type="Gene3D" id="3.40.50.10170">
    <property type="match status" value="1"/>
</dbReference>
<evidence type="ECO:0000313" key="3">
    <source>
        <dbReference type="EMBL" id="RIO46009.1"/>
    </source>
</evidence>
<dbReference type="NCBIfam" id="TIGR00762">
    <property type="entry name" value="DegV"/>
    <property type="match status" value="1"/>
</dbReference>
<dbReference type="PROSITE" id="PS51482">
    <property type="entry name" value="DEGV"/>
    <property type="match status" value="1"/>
</dbReference>
<dbReference type="InterPro" id="IPR003797">
    <property type="entry name" value="DegV"/>
</dbReference>
<organism evidence="3 4">
    <name type="scientific">Staphylococcus hyicus</name>
    <dbReference type="NCBI Taxonomy" id="1284"/>
    <lineage>
        <taxon>Bacteria</taxon>
        <taxon>Bacillati</taxon>
        <taxon>Bacillota</taxon>
        <taxon>Bacilli</taxon>
        <taxon>Bacillales</taxon>
        <taxon>Staphylococcaceae</taxon>
        <taxon>Staphylococcus</taxon>
    </lineage>
</organism>
<dbReference type="Proteomes" id="UP000285625">
    <property type="component" value="Unassembled WGS sequence"/>
</dbReference>
<dbReference type="InterPro" id="IPR050270">
    <property type="entry name" value="DegV_domain_contain"/>
</dbReference>
<comment type="caution">
    <text evidence="3">The sequence shown here is derived from an EMBL/GenBank/DDBJ whole genome shotgun (WGS) entry which is preliminary data.</text>
</comment>
<dbReference type="SUPFAM" id="SSF82549">
    <property type="entry name" value="DAK1/DegV-like"/>
    <property type="match status" value="1"/>
</dbReference>
<sequence length="282" mass="31004">MQRILVTDSTSDLNPSFLEQHNVHIVPLSVTVNGKSYVDQEEISSETYTDYLEDDNNDLKTSQPPLGRFVETYEDLTKDGAEVISIHLSSGLSGTYQTAVQASEMVDGKVTVIDSKSITYGLGYQIQHIIQWIEEGLATETIVEKVHQLQKNIKLYVVIGKLDRLIKGGRISKAKGMLGNLMKIKPVGVLIDGNLEIIHSSRTQGACAKYLAKDLATFLGNDKIKSAAIVHANANDFLDKVKDKIEETFDFSNFDTNFTTPIISTHTGTGAIGVVVLKEKNS</sequence>
<accession>A0A0A8HPY4</accession>
<evidence type="ECO:0000256" key="2">
    <source>
        <dbReference type="ARBA" id="ARBA00023121"/>
    </source>
</evidence>
<dbReference type="EMBL" id="QXVO01000014">
    <property type="protein sequence ID" value="RIO46009.1"/>
    <property type="molecule type" value="Genomic_DNA"/>
</dbReference>